<evidence type="ECO:0000256" key="2">
    <source>
        <dbReference type="ARBA" id="ARBA00023242"/>
    </source>
</evidence>
<feature type="compositionally biased region" description="Polar residues" evidence="3">
    <location>
        <begin position="1147"/>
        <end position="1165"/>
    </location>
</feature>
<feature type="compositionally biased region" description="Basic and acidic residues" evidence="3">
    <location>
        <begin position="350"/>
        <end position="364"/>
    </location>
</feature>
<accession>A0AAV1INQ7</accession>
<name>A0AAV1INQ7_9CHLO</name>
<feature type="compositionally biased region" description="Polar residues" evidence="3">
    <location>
        <begin position="995"/>
        <end position="1023"/>
    </location>
</feature>
<feature type="compositionally biased region" description="Basic residues" evidence="3">
    <location>
        <begin position="478"/>
        <end position="492"/>
    </location>
</feature>
<dbReference type="AlphaFoldDB" id="A0AAV1INQ7"/>
<gene>
    <name evidence="6" type="ORF">CVIRNUC_011142</name>
</gene>
<feature type="compositionally biased region" description="Basic and acidic residues" evidence="3">
    <location>
        <begin position="1117"/>
        <end position="1126"/>
    </location>
</feature>
<feature type="region of interest" description="Disordered" evidence="3">
    <location>
        <begin position="270"/>
        <end position="629"/>
    </location>
</feature>
<dbReference type="GO" id="GO:0006355">
    <property type="term" value="P:regulation of DNA-templated transcription"/>
    <property type="evidence" value="ECO:0007669"/>
    <property type="project" value="InterPro"/>
</dbReference>
<evidence type="ECO:0000313" key="6">
    <source>
        <dbReference type="EMBL" id="CAK0787920.1"/>
    </source>
</evidence>
<keyword evidence="2" id="KW-0539">Nucleus</keyword>
<dbReference type="EMBL" id="CAUYUE010000018">
    <property type="protein sequence ID" value="CAK0787920.1"/>
    <property type="molecule type" value="Genomic_DNA"/>
</dbReference>
<dbReference type="PANTHER" id="PTHR14296:SF3">
    <property type="entry name" value="DIKAR, ISOFORM F"/>
    <property type="match status" value="1"/>
</dbReference>
<feature type="compositionally biased region" description="Polar residues" evidence="3">
    <location>
        <begin position="1037"/>
        <end position="1050"/>
    </location>
</feature>
<dbReference type="Proteomes" id="UP001314263">
    <property type="component" value="Unassembled WGS sequence"/>
</dbReference>
<protein>
    <submittedName>
        <fullName evidence="6">Uncharacterized protein</fullName>
    </submittedName>
</protein>
<feature type="compositionally biased region" description="Acidic residues" evidence="3">
    <location>
        <begin position="1"/>
        <end position="21"/>
    </location>
</feature>
<dbReference type="PANTHER" id="PTHR14296">
    <property type="entry name" value="REMODELING AND SPACING FACTOR 1"/>
    <property type="match status" value="1"/>
</dbReference>
<proteinExistence type="predicted"/>
<feature type="region of interest" description="Disordered" evidence="3">
    <location>
        <begin position="861"/>
        <end position="1165"/>
    </location>
</feature>
<feature type="region of interest" description="Disordered" evidence="3">
    <location>
        <begin position="1"/>
        <end position="22"/>
    </location>
</feature>
<comment type="caution">
    <text evidence="6">The sequence shown here is derived from an EMBL/GenBank/DDBJ whole genome shotgun (WGS) entry which is preliminary data.</text>
</comment>
<comment type="subcellular location">
    <subcellularLocation>
        <location evidence="1">Nucleus</location>
    </subcellularLocation>
</comment>
<dbReference type="InterPro" id="IPR018501">
    <property type="entry name" value="DDT_dom"/>
</dbReference>
<feature type="compositionally biased region" description="Low complexity" evidence="3">
    <location>
        <begin position="609"/>
        <end position="629"/>
    </location>
</feature>
<feature type="domain" description="WHIM1" evidence="5">
    <location>
        <begin position="109"/>
        <end position="152"/>
    </location>
</feature>
<evidence type="ECO:0000259" key="5">
    <source>
        <dbReference type="Pfam" id="PF15612"/>
    </source>
</evidence>
<feature type="compositionally biased region" description="Low complexity" evidence="3">
    <location>
        <begin position="385"/>
        <end position="395"/>
    </location>
</feature>
<dbReference type="Pfam" id="PF15612">
    <property type="entry name" value="WHIM1"/>
    <property type="match status" value="1"/>
</dbReference>
<evidence type="ECO:0000259" key="4">
    <source>
        <dbReference type="Pfam" id="PF02791"/>
    </source>
</evidence>
<reference evidence="6 7" key="1">
    <citation type="submission" date="2023-10" db="EMBL/GenBank/DDBJ databases">
        <authorList>
            <person name="Maclean D."/>
            <person name="Macfadyen A."/>
        </authorList>
    </citation>
    <scope>NUCLEOTIDE SEQUENCE [LARGE SCALE GENOMIC DNA]</scope>
</reference>
<dbReference type="GO" id="GO:0031213">
    <property type="term" value="C:RSF complex"/>
    <property type="evidence" value="ECO:0007669"/>
    <property type="project" value="InterPro"/>
</dbReference>
<evidence type="ECO:0000256" key="3">
    <source>
        <dbReference type="SAM" id="MobiDB-lite"/>
    </source>
</evidence>
<dbReference type="InterPro" id="IPR028942">
    <property type="entry name" value="WHIM1_dom"/>
</dbReference>
<evidence type="ECO:0000256" key="1">
    <source>
        <dbReference type="ARBA" id="ARBA00004123"/>
    </source>
</evidence>
<dbReference type="Pfam" id="PF02791">
    <property type="entry name" value="DDT"/>
    <property type="match status" value="1"/>
</dbReference>
<feature type="compositionally biased region" description="Basic residues" evidence="3">
    <location>
        <begin position="554"/>
        <end position="563"/>
    </location>
</feature>
<keyword evidence="7" id="KW-1185">Reference proteome</keyword>
<feature type="domain" description="DDT" evidence="4">
    <location>
        <begin position="37"/>
        <end position="82"/>
    </location>
</feature>
<feature type="compositionally biased region" description="Basic and acidic residues" evidence="3">
    <location>
        <begin position="288"/>
        <end position="335"/>
    </location>
</feature>
<dbReference type="InterPro" id="IPR028938">
    <property type="entry name" value="Rsf1-like"/>
</dbReference>
<evidence type="ECO:0000313" key="7">
    <source>
        <dbReference type="Proteomes" id="UP001314263"/>
    </source>
</evidence>
<organism evidence="6 7">
    <name type="scientific">Coccomyxa viridis</name>
    <dbReference type="NCBI Taxonomy" id="1274662"/>
    <lineage>
        <taxon>Eukaryota</taxon>
        <taxon>Viridiplantae</taxon>
        <taxon>Chlorophyta</taxon>
        <taxon>core chlorophytes</taxon>
        <taxon>Trebouxiophyceae</taxon>
        <taxon>Trebouxiophyceae incertae sedis</taxon>
        <taxon>Coccomyxaceae</taxon>
        <taxon>Coccomyxa</taxon>
    </lineage>
</organism>
<sequence length="1165" mass="129897">MEGDEGEEPLESEGEDGPQLDEGDHKALLKRAWELAAIVQFCRTMKTPLQLRPFSGDQLEAALLEPDEHPMFLGELLYKLLKKERDEAYTEKAAFSWEPMLGRKLDAQWAQAFTAHPMANADFYSISPASRMNILYALCEWRLDEDNSVREHVRQQVDVSDTADTLRHEPIGEDSKGCRYFFFSDCQEDCRLYREEPPRKRPSKSKADTSHLALWDTVCITLEEISDFAARLGGSRNKNDKSLHEFLTLELLPKLIDTVSARKKADERAAALEAMPKKRSSRLQVLQMRKEEEERKKKEEEEERSRSLKEHDRIKKDREREMRLKARQDEEERMLMHAAQLRKKLGVVEPSREERYSKRFRNADDSLNPSPGISGLSDTEHAESSEGAAQQQAKQEPGHEENGVVPQAPSAPDSKPEVQQPEAKMVASQPQPQPQAPINLYPNFPMPPEMHLGAGPAADAWQGEEHAEQGLLQQGRQLRQRSQQRARGRKREHSPGWSPLGVQVQKRVRHVTTRRSSNMSALAKFGKPLPPPRLDDYYEGADLSSSSESEQKPLPRRGRRRRAKSEDSDPDYEGERSERSGGRATRARAGRRTAPGANAHAQSHHERNYAQSYTQQQGQQEEQQYQRQQLMARYQSATAMERERIQQQLMAQRQQQMMQQQGLMGGLSAPMPGSHGMGGFDTQAALRQQMAMQQRQEAMRLLSTLTPEQREQLGRLPSIQQNQFLEQLRQSHMAQQREAARQQQAASMDVHRQQELQQRVLASLSPQQLHQLRNMPREAQQASLNGLMQRYHMAEQQRQMQRQQAMQQQMGQASSSAGSMFMQSSQHLPGGQLSGEHGQPFLPQGVPQPGQPSRAWPIPGLHPSMPDPGSANWRSHGMQSGACHSSPTPAMLDPLPVQFGRQPGDAAVPPRPMHPSREGASPRPRPGYSPQAPSEDRDTSAGFCQIASPRFDQRPPSAPGGMHQEGQRSEGEQGNAAGRVEVSGSPRYGAPVTTGHDNQQHAAQSHGPSERGNASSAQVTSGAPQPMKPGQPGRPEQTASQSPHRPGTSSPEPPVVIITSSHPASMGLKPPAPFDASSAGARSPAQQPGDQHRARSQQETGMEDDDRCPSPIPVTLDDFRSNRGDEEGADDLQGMELPWAPHRLQSPAGSPLSQDGAESNTSGDE</sequence>